<gene>
    <name evidence="2" type="primary">LOC6901289</name>
</gene>
<reference evidence="2" key="1">
    <citation type="submission" date="2025-08" db="UniProtKB">
        <authorList>
            <consortium name="RefSeq"/>
        </authorList>
    </citation>
    <scope>IDENTIFICATION</scope>
    <source>
        <strain evidence="2">MV-25-SWS-2005</strain>
        <tissue evidence="2">Whole body</tissue>
    </source>
</reference>
<dbReference type="Pfam" id="PF14964">
    <property type="entry name" value="INTS15"/>
    <property type="match status" value="1"/>
</dbReference>
<evidence type="ECO:0000313" key="2">
    <source>
        <dbReference type="RefSeq" id="XP_002133990.2"/>
    </source>
</evidence>
<dbReference type="PANTHER" id="PTHR14540:SF2">
    <property type="entry name" value="INTEGRATOR COMPLEX SUBUNIT 15"/>
    <property type="match status" value="1"/>
</dbReference>
<dbReference type="InterPro" id="IPR027844">
    <property type="entry name" value="INTS15"/>
</dbReference>
<dbReference type="InParanoid" id="A0A6I8UZD0"/>
<organism evidence="1 2">
    <name type="scientific">Drosophila pseudoobscura pseudoobscura</name>
    <name type="common">Fruit fly</name>
    <dbReference type="NCBI Taxonomy" id="46245"/>
    <lineage>
        <taxon>Eukaryota</taxon>
        <taxon>Metazoa</taxon>
        <taxon>Ecdysozoa</taxon>
        <taxon>Arthropoda</taxon>
        <taxon>Hexapoda</taxon>
        <taxon>Insecta</taxon>
        <taxon>Pterygota</taxon>
        <taxon>Neoptera</taxon>
        <taxon>Endopterygota</taxon>
        <taxon>Diptera</taxon>
        <taxon>Brachycera</taxon>
        <taxon>Muscomorpha</taxon>
        <taxon>Ephydroidea</taxon>
        <taxon>Drosophilidae</taxon>
        <taxon>Drosophila</taxon>
        <taxon>Sophophora</taxon>
    </lineage>
</organism>
<dbReference type="AlphaFoldDB" id="A0A6I8UZD0"/>
<protein>
    <submittedName>
        <fullName evidence="2">Uncharacterized protein C7orf26 homolog</fullName>
    </submittedName>
</protein>
<accession>A0A6I8UZD0</accession>
<keyword evidence="1" id="KW-1185">Reference proteome</keyword>
<dbReference type="Proteomes" id="UP000001819">
    <property type="component" value="Chromosome X"/>
</dbReference>
<dbReference type="RefSeq" id="XP_002133990.2">
    <property type="nucleotide sequence ID" value="XM_002133954.3"/>
</dbReference>
<name>A0A6I8UZD0_DROPS</name>
<dbReference type="KEGG" id="dpo:6901289"/>
<proteinExistence type="predicted"/>
<dbReference type="PANTHER" id="PTHR14540">
    <property type="entry name" value="INTEGRATOR COMPLEX SUBUNIT 15"/>
    <property type="match status" value="1"/>
</dbReference>
<dbReference type="ExpressionAtlas" id="A0A6I8UZD0">
    <property type="expression patterns" value="baseline"/>
</dbReference>
<sequence>MSSSVAARGKASRLNPSLKPENFPKCASEALILLETLLVGRNTQDLVIKIVSENIFLERINDGGGRATQMAFMQEYQLTIALIEFFSKPGPRRDDIFHALFGSKLSPRRSSQLVKLVSTAVSASVVPVLTAAGAWLQQVGYKSTLSQEVTKQIAADFTLHSLPARQKLEQLSMIVPHFAASFMVAVADLYLNEKRSAGLTPPPEALLDVFTEWMTENPTVICQAPPPGLGLPAGATPGPFVNPLTSLLRWTVLAPLVSQGATYSKLHLSLLTAIQQVAAVNKSTVLPNRELMQIIKSLQSYCARLRARKVKPEHDDAYQRSMARFAQAVQIALSSKCIANRYPLLAAVKLLPPFKLMSIVISSQKRR</sequence>
<evidence type="ECO:0000313" key="1">
    <source>
        <dbReference type="Proteomes" id="UP000001819"/>
    </source>
</evidence>